<organism evidence="3 4">
    <name type="scientific">Triparma strigata</name>
    <dbReference type="NCBI Taxonomy" id="1606541"/>
    <lineage>
        <taxon>Eukaryota</taxon>
        <taxon>Sar</taxon>
        <taxon>Stramenopiles</taxon>
        <taxon>Ochrophyta</taxon>
        <taxon>Bolidophyceae</taxon>
        <taxon>Parmales</taxon>
        <taxon>Triparmaceae</taxon>
        <taxon>Triparma</taxon>
    </lineage>
</organism>
<feature type="region of interest" description="Disordered" evidence="1">
    <location>
        <begin position="110"/>
        <end position="129"/>
    </location>
</feature>
<dbReference type="Proteomes" id="UP001165085">
    <property type="component" value="Unassembled WGS sequence"/>
</dbReference>
<accession>A0A9W6ZT36</accession>
<dbReference type="SMART" id="SM01411">
    <property type="entry name" value="Ephrin_rec_like"/>
    <property type="match status" value="2"/>
</dbReference>
<dbReference type="SUPFAM" id="SSF57184">
    <property type="entry name" value="Growth factor receptor domain"/>
    <property type="match status" value="1"/>
</dbReference>
<reference evidence="4" key="1">
    <citation type="journal article" date="2023" name="Commun. Biol.">
        <title>Genome analysis of Parmales, the sister group of diatoms, reveals the evolutionary specialization of diatoms from phago-mixotrophs to photoautotrophs.</title>
        <authorList>
            <person name="Ban H."/>
            <person name="Sato S."/>
            <person name="Yoshikawa S."/>
            <person name="Yamada K."/>
            <person name="Nakamura Y."/>
            <person name="Ichinomiya M."/>
            <person name="Sato N."/>
            <person name="Blanc-Mathieu R."/>
            <person name="Endo H."/>
            <person name="Kuwata A."/>
            <person name="Ogata H."/>
        </authorList>
    </citation>
    <scope>NUCLEOTIDE SEQUENCE [LARGE SCALE GENOMIC DNA]</scope>
    <source>
        <strain evidence="4">NIES 3701</strain>
    </source>
</reference>
<keyword evidence="4" id="KW-1185">Reference proteome</keyword>
<dbReference type="EMBL" id="BRXY01000034">
    <property type="protein sequence ID" value="GMH55435.1"/>
    <property type="molecule type" value="Genomic_DNA"/>
</dbReference>
<gene>
    <name evidence="3" type="ORF">TrST_g6439</name>
</gene>
<dbReference type="AlphaFoldDB" id="A0A9W6ZT36"/>
<evidence type="ECO:0000313" key="3">
    <source>
        <dbReference type="EMBL" id="GMH55435.1"/>
    </source>
</evidence>
<dbReference type="Pfam" id="PF07699">
    <property type="entry name" value="Ephrin_rec_like"/>
    <property type="match status" value="1"/>
</dbReference>
<dbReference type="InterPro" id="IPR011641">
    <property type="entry name" value="Tyr-kin_ephrin_A/B_rcpt-like"/>
</dbReference>
<evidence type="ECO:0000313" key="4">
    <source>
        <dbReference type="Proteomes" id="UP001165085"/>
    </source>
</evidence>
<dbReference type="Gene3D" id="2.10.50.10">
    <property type="entry name" value="Tumor Necrosis Factor Receptor, subunit A, domain 2"/>
    <property type="match status" value="1"/>
</dbReference>
<protein>
    <recommendedName>
        <fullName evidence="2">Tyrosine-protein kinase ephrin type A/B receptor-like domain-containing protein</fullName>
    </recommendedName>
</protein>
<feature type="domain" description="Tyrosine-protein kinase ephrin type A/B receptor-like" evidence="2">
    <location>
        <begin position="64"/>
        <end position="102"/>
    </location>
</feature>
<feature type="compositionally biased region" description="Low complexity" evidence="1">
    <location>
        <begin position="110"/>
        <end position="127"/>
    </location>
</feature>
<sequence length="137" mass="13324">MFKYSGVASASVCSTCPGATYAPTPGHSSCLPCAEGTWATTDHVACTSSLTCPLGEGVVAVGGACEICPTGKYSDLDDNSQCTVCAAGKSNSKTASSDSSACVDCDAGKYASSEGASSEGASSEGASTCTSCVAGKI</sequence>
<proteinExistence type="predicted"/>
<dbReference type="PANTHER" id="PTHR46104:SF1">
    <property type="entry name" value="GENE 9195-RELATED"/>
    <property type="match status" value="1"/>
</dbReference>
<dbReference type="InterPro" id="IPR009030">
    <property type="entry name" value="Growth_fac_rcpt_cys_sf"/>
</dbReference>
<dbReference type="PANTHER" id="PTHR46104">
    <property type="entry name" value="GENE 9195-RELATED-RELATED"/>
    <property type="match status" value="1"/>
</dbReference>
<dbReference type="OrthoDB" id="6287073at2759"/>
<comment type="caution">
    <text evidence="3">The sequence shown here is derived from an EMBL/GenBank/DDBJ whole genome shotgun (WGS) entry which is preliminary data.</text>
</comment>
<name>A0A9W6ZT36_9STRA</name>
<evidence type="ECO:0000259" key="2">
    <source>
        <dbReference type="Pfam" id="PF07699"/>
    </source>
</evidence>
<evidence type="ECO:0000256" key="1">
    <source>
        <dbReference type="SAM" id="MobiDB-lite"/>
    </source>
</evidence>